<dbReference type="STRING" id="754476.Q7A_1745"/>
<dbReference type="PANTHER" id="PTHR30438:SF2">
    <property type="entry name" value="MEMBRANE PROTEIN"/>
    <property type="match status" value="1"/>
</dbReference>
<dbReference type="Proteomes" id="UP000009144">
    <property type="component" value="Chromosome"/>
</dbReference>
<dbReference type="Gene3D" id="2.40.30.170">
    <property type="match status" value="1"/>
</dbReference>
<proteinExistence type="predicted"/>
<dbReference type="PANTHER" id="PTHR30438">
    <property type="entry name" value="36 KDA ANTIGEN-RELATED"/>
    <property type="match status" value="1"/>
</dbReference>
<protein>
    <submittedName>
        <fullName evidence="1">HlyD family secretion protein</fullName>
    </submittedName>
</protein>
<reference evidence="1 2" key="1">
    <citation type="journal article" date="2012" name="J. Bacteriol.">
        <title>Complete genome sequences of Methylophaga sp. strain JAM1 and Methylophaga sp. strain JAM7.</title>
        <authorList>
            <person name="Villeneuve C."/>
            <person name="Martineau C."/>
            <person name="Mauffrey F."/>
            <person name="Villemur R."/>
        </authorList>
    </citation>
    <scope>NUCLEOTIDE SEQUENCE [LARGE SCALE GENOMIC DNA]</scope>
    <source>
        <strain evidence="1 2">JAM1</strain>
    </source>
</reference>
<dbReference type="KEGG" id="mej:Q7A_1745"/>
<reference evidence="1 2" key="2">
    <citation type="journal article" date="2013" name="Int. J. Syst. Evol. Microbiol.">
        <title>Methylophaga nitratireducenticrescens sp. nov. and Methylophaga frappieri sp. nov., isolated from the biofilm of the methanol-fed denitrification system treating the seawater at the Montreal Biodome.</title>
        <authorList>
            <person name="Villeneuve C."/>
            <person name="Martineau C."/>
            <person name="Mauffrey F."/>
            <person name="Villemur R."/>
        </authorList>
    </citation>
    <scope>NUCLEOTIDE SEQUENCE [LARGE SCALE GENOMIC DNA]</scope>
    <source>
        <strain evidence="1 2">JAM1</strain>
    </source>
</reference>
<evidence type="ECO:0000313" key="1">
    <source>
        <dbReference type="EMBL" id="AFI84567.1"/>
    </source>
</evidence>
<dbReference type="HOGENOM" id="CLU_018816_6_0_6"/>
<name>I1XJJ8_METNJ</name>
<sequence length="357" mass="38745">MPLNRNTQLLRALMLVAIIVLSIFLVWRFYLAPDPNAGLVYGNGRIEATEIDVAAKTAGRIQDILVREGDFVTTGQVVARMDTENLMAQLREAQALFHQAESSVAIANSQLVQREAEKQAALALVAQREAELNVARKRYERSSSLAGRGATSQQEADDDFARQQSAVAAVSASKAQVAAADAAIVTARAQMAGAESALLGAQASIDRIQADISDSELKAVRDGRVQYRIAQPGEVIAAGGRVLNLVDLRDVYMTFFLPTLSAGRLALGTDVRIILDAAPDYVFPAKVSFVADVAQFTPKTVETATEREKLMFRVRAQIPQDLLDTYILRVKTGLPGVAYVLEDSQGEWPEHLAVRIP</sequence>
<dbReference type="PATRIC" id="fig|754476.3.peg.1724"/>
<dbReference type="GO" id="GO:0005886">
    <property type="term" value="C:plasma membrane"/>
    <property type="evidence" value="ECO:0007669"/>
    <property type="project" value="TreeGrafter"/>
</dbReference>
<accession>I1XJJ8</accession>
<dbReference type="AlphaFoldDB" id="I1XJJ8"/>
<dbReference type="OrthoDB" id="9778236at2"/>
<dbReference type="SUPFAM" id="SSF111369">
    <property type="entry name" value="HlyD-like secretion proteins"/>
    <property type="match status" value="2"/>
</dbReference>
<dbReference type="FunFam" id="2.40.50.100:FF:000077">
    <property type="entry name" value="Glycoside hydrolase family 43"/>
    <property type="match status" value="1"/>
</dbReference>
<organism evidence="1 2">
    <name type="scientific">Methylophaga nitratireducenticrescens</name>
    <dbReference type="NCBI Taxonomy" id="754476"/>
    <lineage>
        <taxon>Bacteria</taxon>
        <taxon>Pseudomonadati</taxon>
        <taxon>Pseudomonadota</taxon>
        <taxon>Gammaproteobacteria</taxon>
        <taxon>Thiotrichales</taxon>
        <taxon>Piscirickettsiaceae</taxon>
        <taxon>Methylophaga</taxon>
    </lineage>
</organism>
<gene>
    <name evidence="1" type="ordered locus">Q7A_1745</name>
</gene>
<dbReference type="RefSeq" id="WP_014706938.1">
    <property type="nucleotide sequence ID" value="NC_017857.3"/>
</dbReference>
<keyword evidence="2" id="KW-1185">Reference proteome</keyword>
<dbReference type="eggNOG" id="COG0845">
    <property type="taxonomic scope" value="Bacteria"/>
</dbReference>
<dbReference type="Gene3D" id="1.10.287.470">
    <property type="entry name" value="Helix hairpin bin"/>
    <property type="match status" value="2"/>
</dbReference>
<dbReference type="EMBL" id="CP003390">
    <property type="protein sequence ID" value="AFI84567.1"/>
    <property type="molecule type" value="Genomic_DNA"/>
</dbReference>
<evidence type="ECO:0000313" key="2">
    <source>
        <dbReference type="Proteomes" id="UP000009144"/>
    </source>
</evidence>
<dbReference type="Gene3D" id="2.40.50.100">
    <property type="match status" value="1"/>
</dbReference>